<protein>
    <submittedName>
        <fullName evidence="2">Sgd1 protein</fullName>
    </submittedName>
</protein>
<reference evidence="2" key="1">
    <citation type="submission" date="2021-02" db="EMBL/GenBank/DDBJ databases">
        <authorList>
            <person name="Dougan E. K."/>
            <person name="Rhodes N."/>
            <person name="Thang M."/>
            <person name="Chan C."/>
        </authorList>
    </citation>
    <scope>NUCLEOTIDE SEQUENCE</scope>
</reference>
<evidence type="ECO:0000256" key="1">
    <source>
        <dbReference type="SAM" id="MobiDB-lite"/>
    </source>
</evidence>
<keyword evidence="3" id="KW-1185">Reference proteome</keyword>
<feature type="region of interest" description="Disordered" evidence="1">
    <location>
        <begin position="153"/>
        <end position="177"/>
    </location>
</feature>
<sequence>MANFMKAVPTSALHSFNSQAWDADVSANLSSLAVLLGKEPLMLLRRGTDAVEVSLPSLPSLPREMAPDDDDEFFDVQSDIEESPEKVSQEAAVSLRVHCARFGGSAGSGSLPWALRVRLKQEPFRFTLAPHSTHDALSIVVAIVRAATFSSPRVSTTSSPCLPTSLETEAKPAAAEHAEAAPDASEALALDLDLDVAAPVFRWGLLPSGQVTIALGRLIFRTSNQQPPEQASEPERCEWQKFSCFCQLTETSVTAQSEEAEEFRVYEPATMNLQAWRDSETNGWHFSLESESVRWIVDPLFLKVAGQLPISLDHAISPLRDVMSQALVDPGASSANVEAAGLVKSEAKIPQETGGETHPRVHVKLTIANTQLVLHPASGHKVCLELDGILAQYAGFESRSDILGEQRAVCQARHFLVVAARIRSIRIFGILWTSMCIFASLDGLRELVDILETTLKHFVSFIVGDR</sequence>
<dbReference type="EMBL" id="CAJNDS010002828">
    <property type="protein sequence ID" value="CAE7611454.1"/>
    <property type="molecule type" value="Genomic_DNA"/>
</dbReference>
<accession>A0A812VAC9</accession>
<organism evidence="2 3">
    <name type="scientific">Symbiodinium natans</name>
    <dbReference type="NCBI Taxonomy" id="878477"/>
    <lineage>
        <taxon>Eukaryota</taxon>
        <taxon>Sar</taxon>
        <taxon>Alveolata</taxon>
        <taxon>Dinophyceae</taxon>
        <taxon>Suessiales</taxon>
        <taxon>Symbiodiniaceae</taxon>
        <taxon>Symbiodinium</taxon>
    </lineage>
</organism>
<gene>
    <name evidence="2" type="primary">sgd1</name>
    <name evidence="2" type="ORF">SNAT2548_LOCUS34758</name>
</gene>
<feature type="compositionally biased region" description="Low complexity" evidence="1">
    <location>
        <begin position="155"/>
        <end position="167"/>
    </location>
</feature>
<evidence type="ECO:0000313" key="3">
    <source>
        <dbReference type="Proteomes" id="UP000604046"/>
    </source>
</evidence>
<dbReference type="Proteomes" id="UP000604046">
    <property type="component" value="Unassembled WGS sequence"/>
</dbReference>
<proteinExistence type="predicted"/>
<dbReference type="OrthoDB" id="421671at2759"/>
<dbReference type="AlphaFoldDB" id="A0A812VAC9"/>
<name>A0A812VAC9_9DINO</name>
<evidence type="ECO:0000313" key="2">
    <source>
        <dbReference type="EMBL" id="CAE7611454.1"/>
    </source>
</evidence>
<comment type="caution">
    <text evidence="2">The sequence shown here is derived from an EMBL/GenBank/DDBJ whole genome shotgun (WGS) entry which is preliminary data.</text>
</comment>
<feature type="compositionally biased region" description="Basic and acidic residues" evidence="1">
    <location>
        <begin position="168"/>
        <end position="177"/>
    </location>
</feature>